<accession>A0A941F9H1</accession>
<comment type="caution">
    <text evidence="1">The sequence shown here is derived from an EMBL/GenBank/DDBJ whole genome shotgun (WGS) entry which is preliminary data.</text>
</comment>
<name>A0A941F9H1_9ACTN</name>
<dbReference type="EMBL" id="JAGTPG010000001">
    <property type="protein sequence ID" value="MBR8638681.1"/>
    <property type="molecule type" value="Genomic_DNA"/>
</dbReference>
<dbReference type="Proteomes" id="UP000682308">
    <property type="component" value="Unassembled WGS sequence"/>
</dbReference>
<keyword evidence="2" id="KW-1185">Reference proteome</keyword>
<evidence type="ECO:0000313" key="2">
    <source>
        <dbReference type="Proteomes" id="UP000682308"/>
    </source>
</evidence>
<reference evidence="1 2" key="1">
    <citation type="submission" date="2021-04" db="EMBL/GenBank/DDBJ databases">
        <title>Characterization of the biosynthetic gene cluster of new lipopeptides with antitumor activity in the genome of the marine Streptomyces PHM034.</title>
        <authorList>
            <person name="Ceniceros A."/>
            <person name="Canedo L."/>
            <person name="Mendez C."/>
            <person name="Olano C."/>
            <person name="Schleissner C."/>
            <person name="Cuevas C."/>
            <person name="De La Calle F."/>
            <person name="Salas J.A."/>
        </authorList>
    </citation>
    <scope>NUCLEOTIDE SEQUENCE [LARGE SCALE GENOMIC DNA]</scope>
    <source>
        <strain evidence="1 2">PHM034</strain>
    </source>
</reference>
<gene>
    <name evidence="1" type="ORF">KEF29_03545</name>
</gene>
<protein>
    <submittedName>
        <fullName evidence="1">Uncharacterized protein</fullName>
    </submittedName>
</protein>
<evidence type="ECO:0000313" key="1">
    <source>
        <dbReference type="EMBL" id="MBR8638681.1"/>
    </source>
</evidence>
<proteinExistence type="predicted"/>
<organism evidence="1 2">
    <name type="scientific">Streptomyces tuirus</name>
    <dbReference type="NCBI Taxonomy" id="68278"/>
    <lineage>
        <taxon>Bacteria</taxon>
        <taxon>Bacillati</taxon>
        <taxon>Actinomycetota</taxon>
        <taxon>Actinomycetes</taxon>
        <taxon>Kitasatosporales</taxon>
        <taxon>Streptomycetaceae</taxon>
        <taxon>Streptomyces</taxon>
    </lineage>
</organism>
<dbReference type="AlphaFoldDB" id="A0A941F9H1"/>
<sequence length="116" mass="12919">MAKLTYTDADLRAEAARQYAEVLRDPDRLEVGDEMRNTTIPSAVGGDPEDGLTWGHLPYDDFHDAANDVHQLLDDAPDMSRWAVDLAASYLRHVTPLVWGHDGNWSLAVQIAHRPA</sequence>